<dbReference type="AlphaFoldDB" id="A0A9C7Q4V0"/>
<comment type="caution">
    <text evidence="2">The sequence shown here is derived from an EMBL/GenBank/DDBJ whole genome shotgun (WGS) entry which is preliminary data.</text>
</comment>
<dbReference type="Proteomes" id="UP001061958">
    <property type="component" value="Unassembled WGS sequence"/>
</dbReference>
<organism evidence="2 3">
    <name type="scientific">Galdieria partita</name>
    <dbReference type="NCBI Taxonomy" id="83374"/>
    <lineage>
        <taxon>Eukaryota</taxon>
        <taxon>Rhodophyta</taxon>
        <taxon>Bangiophyceae</taxon>
        <taxon>Galdieriales</taxon>
        <taxon>Galdieriaceae</taxon>
        <taxon>Galdieria</taxon>
    </lineage>
</organism>
<keyword evidence="3" id="KW-1185">Reference proteome</keyword>
<sequence>MDHKLALQLYKALLREGKKFPERKRAEYIVKLTKEEFRKHRLESDENQKSLLVYAMDQLENVRHLGQVFEKGEEAHHIGIHTGIVRVLGQQSFMETRHKELGSTANPTDRKNDEC</sequence>
<evidence type="ECO:0000313" key="2">
    <source>
        <dbReference type="EMBL" id="GJQ15512.1"/>
    </source>
</evidence>
<reference evidence="2" key="2">
    <citation type="submission" date="2022-01" db="EMBL/GenBank/DDBJ databases">
        <authorList>
            <person name="Hirooka S."/>
            <person name="Miyagishima S.Y."/>
        </authorList>
    </citation>
    <scope>NUCLEOTIDE SEQUENCE</scope>
    <source>
        <strain evidence="2">NBRC 102759</strain>
    </source>
</reference>
<reference evidence="2" key="1">
    <citation type="journal article" date="2022" name="Proc. Natl. Acad. Sci. U.S.A.">
        <title>Life cycle and functional genomics of the unicellular red alga Galdieria for elucidating algal and plant evolution and industrial use.</title>
        <authorList>
            <person name="Hirooka S."/>
            <person name="Itabashi T."/>
            <person name="Ichinose T.M."/>
            <person name="Onuma R."/>
            <person name="Fujiwara T."/>
            <person name="Yamashita S."/>
            <person name="Jong L.W."/>
            <person name="Tomita R."/>
            <person name="Iwane A.H."/>
            <person name="Miyagishima S.Y."/>
        </authorList>
    </citation>
    <scope>NUCLEOTIDE SEQUENCE</scope>
    <source>
        <strain evidence="2">NBRC 102759</strain>
    </source>
</reference>
<dbReference type="Pfam" id="PF05347">
    <property type="entry name" value="Complex1_LYR"/>
    <property type="match status" value="1"/>
</dbReference>
<name>A0A9C7Q4V0_9RHOD</name>
<dbReference type="EMBL" id="BQMJ01000070">
    <property type="protein sequence ID" value="GJQ15512.1"/>
    <property type="molecule type" value="Genomic_DNA"/>
</dbReference>
<feature type="domain" description="Complex 1 LYR protein" evidence="1">
    <location>
        <begin position="6"/>
        <end position="60"/>
    </location>
</feature>
<evidence type="ECO:0000313" key="3">
    <source>
        <dbReference type="Proteomes" id="UP001061958"/>
    </source>
</evidence>
<evidence type="ECO:0000259" key="1">
    <source>
        <dbReference type="Pfam" id="PF05347"/>
    </source>
</evidence>
<dbReference type="InterPro" id="IPR008011">
    <property type="entry name" value="Complex1_LYR_dom"/>
</dbReference>
<proteinExistence type="predicted"/>
<dbReference type="OrthoDB" id="275715at2759"/>
<protein>
    <recommendedName>
        <fullName evidence="1">Complex 1 LYR protein domain-containing protein</fullName>
    </recommendedName>
</protein>
<dbReference type="CDD" id="cd20251">
    <property type="entry name" value="Complex1_LYR_SF"/>
    <property type="match status" value="1"/>
</dbReference>
<gene>
    <name evidence="2" type="ORF">GpartN1_g7303.t1</name>
</gene>
<accession>A0A9C7Q4V0</accession>